<comment type="caution">
    <text evidence="2">The sequence shown here is derived from an EMBL/GenBank/DDBJ whole genome shotgun (WGS) entry which is preliminary data.</text>
</comment>
<evidence type="ECO:0000313" key="2">
    <source>
        <dbReference type="EMBL" id="KAK7393582.1"/>
    </source>
</evidence>
<organism evidence="2 3">
    <name type="scientific">Psophocarpus tetragonolobus</name>
    <name type="common">Winged bean</name>
    <name type="synonym">Dolichos tetragonolobus</name>
    <dbReference type="NCBI Taxonomy" id="3891"/>
    <lineage>
        <taxon>Eukaryota</taxon>
        <taxon>Viridiplantae</taxon>
        <taxon>Streptophyta</taxon>
        <taxon>Embryophyta</taxon>
        <taxon>Tracheophyta</taxon>
        <taxon>Spermatophyta</taxon>
        <taxon>Magnoliopsida</taxon>
        <taxon>eudicotyledons</taxon>
        <taxon>Gunneridae</taxon>
        <taxon>Pentapetalae</taxon>
        <taxon>rosids</taxon>
        <taxon>fabids</taxon>
        <taxon>Fabales</taxon>
        <taxon>Fabaceae</taxon>
        <taxon>Papilionoideae</taxon>
        <taxon>50 kb inversion clade</taxon>
        <taxon>NPAAA clade</taxon>
        <taxon>indigoferoid/millettioid clade</taxon>
        <taxon>Phaseoleae</taxon>
        <taxon>Psophocarpus</taxon>
    </lineage>
</organism>
<proteinExistence type="predicted"/>
<sequence length="72" mass="8142">MFSSYFTELNLTFLVIYPSFRLPVLFFPFSDCLSIAFVLCMDSVCRNTSPPSVLFLSNSVVIAAIFLQLFLS</sequence>
<keyword evidence="3" id="KW-1185">Reference proteome</keyword>
<keyword evidence="1" id="KW-1133">Transmembrane helix</keyword>
<evidence type="ECO:0000313" key="3">
    <source>
        <dbReference type="Proteomes" id="UP001386955"/>
    </source>
</evidence>
<dbReference type="EMBL" id="JAYMYS010000005">
    <property type="protein sequence ID" value="KAK7393582.1"/>
    <property type="molecule type" value="Genomic_DNA"/>
</dbReference>
<dbReference type="Proteomes" id="UP001386955">
    <property type="component" value="Unassembled WGS sequence"/>
</dbReference>
<keyword evidence="1" id="KW-0812">Transmembrane</keyword>
<reference evidence="2 3" key="1">
    <citation type="submission" date="2024-01" db="EMBL/GenBank/DDBJ databases">
        <title>The genomes of 5 underutilized Papilionoideae crops provide insights into root nodulation and disease resistanc.</title>
        <authorList>
            <person name="Jiang F."/>
        </authorList>
    </citation>
    <scope>NUCLEOTIDE SEQUENCE [LARGE SCALE GENOMIC DNA]</scope>
    <source>
        <strain evidence="2">DUOXIRENSHENG_FW03</strain>
        <tissue evidence="2">Leaves</tissue>
    </source>
</reference>
<protein>
    <submittedName>
        <fullName evidence="2">Uncharacterized protein</fullName>
    </submittedName>
</protein>
<feature type="transmembrane region" description="Helical" evidence="1">
    <location>
        <begin position="53"/>
        <end position="71"/>
    </location>
</feature>
<feature type="transmembrane region" description="Helical" evidence="1">
    <location>
        <begin position="20"/>
        <end position="41"/>
    </location>
</feature>
<dbReference type="AlphaFoldDB" id="A0AAN9SHM9"/>
<name>A0AAN9SHM9_PSOTE</name>
<gene>
    <name evidence="2" type="ORF">VNO78_22140</name>
</gene>
<accession>A0AAN9SHM9</accession>
<keyword evidence="1" id="KW-0472">Membrane</keyword>
<evidence type="ECO:0000256" key="1">
    <source>
        <dbReference type="SAM" id="Phobius"/>
    </source>
</evidence>